<dbReference type="EMBL" id="FOLO01000023">
    <property type="protein sequence ID" value="SFC93088.1"/>
    <property type="molecule type" value="Genomic_DNA"/>
</dbReference>
<dbReference type="AlphaFoldDB" id="A0A1I1NCA7"/>
<dbReference type="Proteomes" id="UP000198862">
    <property type="component" value="Unassembled WGS sequence"/>
</dbReference>
<keyword evidence="3" id="KW-1185">Reference proteome</keyword>
<gene>
    <name evidence="2" type="ORF">SAMN02745724_02965</name>
</gene>
<proteinExistence type="predicted"/>
<keyword evidence="2" id="KW-0645">Protease</keyword>
<organism evidence="2 3">
    <name type="scientific">Pseudoalteromonas denitrificans DSM 6059</name>
    <dbReference type="NCBI Taxonomy" id="1123010"/>
    <lineage>
        <taxon>Bacteria</taxon>
        <taxon>Pseudomonadati</taxon>
        <taxon>Pseudomonadota</taxon>
        <taxon>Gammaproteobacteria</taxon>
        <taxon>Alteromonadales</taxon>
        <taxon>Pseudoalteromonadaceae</taxon>
        <taxon>Pseudoalteromonas</taxon>
    </lineage>
</organism>
<keyword evidence="2" id="KW-0378">Hydrolase</keyword>
<sequence length="403" mass="45365">MLCTFLLACIQQHNSNDSVPSQCVKNPVQCKEGTELDYQALLNNLISEAIPGVTLFVETPSAQFKGSAGLADIENKIAMTPDTLMPNGSAGKKLTALLIAMLHDEGLLNLDAPISRYLSQDLLIQIQYSDLMTLRMLLNHTSGIFEYNDSGDYALYKAQFSDPSSLKTDLFFLKFALNMPGYFKPGTHYAYSNSNYALAGLILDRILKQHHSKAVRNKILDPLNMQHSYYKAIEKHKYDIASGYFINNEEENFPTPLYQRFNTKTVIENTRLADAPLASSSPDMAKLLKAIIANKSFINDDIRENLIGAKRLIEIDENNFYRASKIHYGLGIFIETINETTFYHHAGNEFGYYTQNIYIPTLDVSITAMVNCGVFDECDAPFNEMVFKILESFLNVTNTTKQI</sequence>
<dbReference type="PANTHER" id="PTHR46825:SF7">
    <property type="entry name" value="D-ALANYL-D-ALANINE CARBOXYPEPTIDASE"/>
    <property type="match status" value="1"/>
</dbReference>
<name>A0A1I1NCA7_9GAMM</name>
<dbReference type="Pfam" id="PF00144">
    <property type="entry name" value="Beta-lactamase"/>
    <property type="match status" value="1"/>
</dbReference>
<dbReference type="PANTHER" id="PTHR46825">
    <property type="entry name" value="D-ALANYL-D-ALANINE-CARBOXYPEPTIDASE/ENDOPEPTIDASE AMPH"/>
    <property type="match status" value="1"/>
</dbReference>
<dbReference type="SUPFAM" id="SSF56601">
    <property type="entry name" value="beta-lactamase/transpeptidase-like"/>
    <property type="match status" value="1"/>
</dbReference>
<dbReference type="InterPro" id="IPR001466">
    <property type="entry name" value="Beta-lactam-related"/>
</dbReference>
<dbReference type="STRING" id="1123010.SAMN02745724_02965"/>
<dbReference type="Gene3D" id="3.40.710.10">
    <property type="entry name" value="DD-peptidase/beta-lactamase superfamily"/>
    <property type="match status" value="1"/>
</dbReference>
<dbReference type="GO" id="GO:0004180">
    <property type="term" value="F:carboxypeptidase activity"/>
    <property type="evidence" value="ECO:0007669"/>
    <property type="project" value="UniProtKB-KW"/>
</dbReference>
<protein>
    <submittedName>
        <fullName evidence="2">D-alanyl-D-alanine carboxypeptidase</fullName>
    </submittedName>
</protein>
<accession>A0A1I1NCA7</accession>
<evidence type="ECO:0000259" key="1">
    <source>
        <dbReference type="Pfam" id="PF00144"/>
    </source>
</evidence>
<reference evidence="2 3" key="1">
    <citation type="submission" date="2016-10" db="EMBL/GenBank/DDBJ databases">
        <authorList>
            <person name="de Groot N.N."/>
        </authorList>
    </citation>
    <scope>NUCLEOTIDE SEQUENCE [LARGE SCALE GENOMIC DNA]</scope>
    <source>
        <strain evidence="2 3">DSM 6059</strain>
    </source>
</reference>
<dbReference type="InterPro" id="IPR050491">
    <property type="entry name" value="AmpC-like"/>
</dbReference>
<keyword evidence="2" id="KW-0121">Carboxypeptidase</keyword>
<dbReference type="InterPro" id="IPR012338">
    <property type="entry name" value="Beta-lactam/transpept-like"/>
</dbReference>
<feature type="domain" description="Beta-lactamase-related" evidence="1">
    <location>
        <begin position="48"/>
        <end position="374"/>
    </location>
</feature>
<evidence type="ECO:0000313" key="3">
    <source>
        <dbReference type="Proteomes" id="UP000198862"/>
    </source>
</evidence>
<evidence type="ECO:0000313" key="2">
    <source>
        <dbReference type="EMBL" id="SFC93088.1"/>
    </source>
</evidence>